<gene>
    <name evidence="4" type="ORF">SAMN04487974_101790</name>
</gene>
<evidence type="ECO:0000313" key="5">
    <source>
        <dbReference type="Proteomes" id="UP000199495"/>
    </source>
</evidence>
<feature type="transmembrane region" description="Helical" evidence="1">
    <location>
        <begin position="418"/>
        <end position="434"/>
    </location>
</feature>
<feature type="transmembrane region" description="Helical" evidence="1">
    <location>
        <begin position="359"/>
        <end position="381"/>
    </location>
</feature>
<dbReference type="InterPro" id="IPR002823">
    <property type="entry name" value="DUF112_TM"/>
</dbReference>
<feature type="domain" description="DUF112" evidence="2">
    <location>
        <begin position="22"/>
        <end position="443"/>
    </location>
</feature>
<feature type="transmembrane region" description="Helical" evidence="1">
    <location>
        <begin position="324"/>
        <end position="347"/>
    </location>
</feature>
<feature type="transmembrane region" description="Helical" evidence="1">
    <location>
        <begin position="111"/>
        <end position="134"/>
    </location>
</feature>
<sequence length="682" mass="72242">MEVSILGAAGDAFLTLMDPFRLMMLSGGVLLGLFLGIVPGIGGLAGMALLLPFTFTMDSYAAFAMLLGMSAVTGTSDTIPAVLFGVPGSAGAQATVMDGNPMAKKGEAGRALSAAYTASLIGGLVGALILALTIPVLRPVMLHVGSPELLGFSVFGIAMVAVLSGTAPLRGLVAAGLGILLSMIGADPQTGTLRYTMGTFYLWDGLPIVPLVLGLFALPELADLAIKKMAITDKSKFDVRSGMKTGFMDAIRNWWLVVRGGALGAGVGAVPGLGSSVVDWIAYGWAAQSIKGSDKTFGKGDVRGVIAPESANNAITAGALVPTIAFGVPGSASMAILLSVFLIHGLVPGPEMLTTNLSISYAMVWSIAIANILGAGICFMFSGQLAKIATLRYTLILPAVLIFVYVGAFQSSRNWGDLYALLGFAVLGWVMKQLKWPRPPLMLGFVLGALIERYMFISTSRYGLDWLTRPLVVVLFSLAALLLLGPLYKQIKGYGGLKGLASYIGKPQFRTGDLFYIAIIGIVGYALVMAMSWPWGARVGPMVVGIAIIGFCSVSLINQVFSRSIVEAREAAGEVRQGIHMDTVVDHSEIGTKTMLVRSAIFMGYLVLFMALMATIGLIPTIPIFVAAYMWFEGREKWPLILGQAVVLTLVVYVIFDQLLRIPWPQTYLGQWVPALTFIPTV</sequence>
<keyword evidence="1" id="KW-1133">Transmembrane helix</keyword>
<evidence type="ECO:0000259" key="2">
    <source>
        <dbReference type="Pfam" id="PF01970"/>
    </source>
</evidence>
<dbReference type="Proteomes" id="UP000199495">
    <property type="component" value="Unassembled WGS sequence"/>
</dbReference>
<dbReference type="AlphaFoldDB" id="A0A1G7SXL5"/>
<feature type="transmembrane region" description="Helical" evidence="1">
    <location>
        <begin position="539"/>
        <end position="561"/>
    </location>
</feature>
<feature type="transmembrane region" description="Helical" evidence="1">
    <location>
        <begin position="206"/>
        <end position="226"/>
    </location>
</feature>
<dbReference type="STRING" id="440168.SAMN04487974_101790"/>
<dbReference type="PANTHER" id="PTHR35342:SF5">
    <property type="entry name" value="TRICARBOXYLIC TRANSPORT PROTEIN"/>
    <property type="match status" value="1"/>
</dbReference>
<organism evidence="4 5">
    <name type="scientific">Pelagibacterium luteolum</name>
    <dbReference type="NCBI Taxonomy" id="440168"/>
    <lineage>
        <taxon>Bacteria</taxon>
        <taxon>Pseudomonadati</taxon>
        <taxon>Pseudomonadota</taxon>
        <taxon>Alphaproteobacteria</taxon>
        <taxon>Hyphomicrobiales</taxon>
        <taxon>Devosiaceae</taxon>
        <taxon>Pelagibacterium</taxon>
    </lineage>
</organism>
<feature type="transmembrane region" description="Helical" evidence="1">
    <location>
        <begin position="393"/>
        <end position="412"/>
    </location>
</feature>
<feature type="transmembrane region" description="Helical" evidence="1">
    <location>
        <begin position="638"/>
        <end position="656"/>
    </location>
</feature>
<dbReference type="Pfam" id="PF07331">
    <property type="entry name" value="TctB"/>
    <property type="match status" value="1"/>
</dbReference>
<dbReference type="OrthoDB" id="7912266at2"/>
<dbReference type="PANTHER" id="PTHR35342">
    <property type="entry name" value="TRICARBOXYLIC TRANSPORT PROTEIN"/>
    <property type="match status" value="1"/>
</dbReference>
<feature type="transmembrane region" description="Helical" evidence="1">
    <location>
        <begin position="514"/>
        <end position="533"/>
    </location>
</feature>
<feature type="domain" description="DUF1468" evidence="3">
    <location>
        <begin position="517"/>
        <end position="665"/>
    </location>
</feature>
<dbReference type="InterPro" id="IPR009936">
    <property type="entry name" value="DUF1468"/>
</dbReference>
<accession>A0A1G7SXL5</accession>
<reference evidence="4 5" key="1">
    <citation type="submission" date="2016-10" db="EMBL/GenBank/DDBJ databases">
        <authorList>
            <person name="de Groot N.N."/>
        </authorList>
    </citation>
    <scope>NUCLEOTIDE SEQUENCE [LARGE SCALE GENOMIC DNA]</scope>
    <source>
        <strain evidence="4 5">CGMCC 1.10267</strain>
    </source>
</reference>
<feature type="transmembrane region" description="Helical" evidence="1">
    <location>
        <begin position="20"/>
        <end position="41"/>
    </location>
</feature>
<keyword evidence="5" id="KW-1185">Reference proteome</keyword>
<keyword evidence="1" id="KW-0812">Transmembrane</keyword>
<proteinExistence type="predicted"/>
<name>A0A1G7SXL5_9HYPH</name>
<feature type="transmembrane region" description="Helical" evidence="1">
    <location>
        <begin position="441"/>
        <end position="457"/>
    </location>
</feature>
<feature type="transmembrane region" description="Helical" evidence="1">
    <location>
        <begin position="140"/>
        <end position="162"/>
    </location>
</feature>
<keyword evidence="1" id="KW-0472">Membrane</keyword>
<dbReference type="RefSeq" id="WP_090591821.1">
    <property type="nucleotide sequence ID" value="NZ_FNCS01000001.1"/>
</dbReference>
<feature type="transmembrane region" description="Helical" evidence="1">
    <location>
        <begin position="602"/>
        <end position="632"/>
    </location>
</feature>
<feature type="transmembrane region" description="Helical" evidence="1">
    <location>
        <begin position="169"/>
        <end position="186"/>
    </location>
</feature>
<evidence type="ECO:0000313" key="4">
    <source>
        <dbReference type="EMBL" id="SDG27698.1"/>
    </source>
</evidence>
<protein>
    <submittedName>
        <fullName evidence="4">TctA family transporter</fullName>
    </submittedName>
</protein>
<dbReference type="Pfam" id="PF01970">
    <property type="entry name" value="TctA"/>
    <property type="match status" value="1"/>
</dbReference>
<evidence type="ECO:0000259" key="3">
    <source>
        <dbReference type="Pfam" id="PF07331"/>
    </source>
</evidence>
<evidence type="ECO:0000256" key="1">
    <source>
        <dbReference type="SAM" id="Phobius"/>
    </source>
</evidence>
<dbReference type="EMBL" id="FNCS01000001">
    <property type="protein sequence ID" value="SDG27698.1"/>
    <property type="molecule type" value="Genomic_DNA"/>
</dbReference>
<feature type="transmembrane region" description="Helical" evidence="1">
    <location>
        <begin position="469"/>
        <end position="488"/>
    </location>
</feature>